<dbReference type="WBParaSite" id="Minc3s01116g20865">
    <property type="protein sequence ID" value="Minc3s01116g20865"/>
    <property type="gene ID" value="Minc3s01116g20865"/>
</dbReference>
<protein>
    <submittedName>
        <fullName evidence="7">MH1 domain-containing protein</fullName>
    </submittedName>
</protein>
<dbReference type="Pfam" id="PF03165">
    <property type="entry name" value="MH1"/>
    <property type="match status" value="1"/>
</dbReference>
<dbReference type="GO" id="GO:0000981">
    <property type="term" value="F:DNA-binding transcription factor activity, RNA polymerase II-specific"/>
    <property type="evidence" value="ECO:0007669"/>
    <property type="project" value="TreeGrafter"/>
</dbReference>
<organism evidence="6 7">
    <name type="scientific">Meloidogyne incognita</name>
    <name type="common">Southern root-knot nematode worm</name>
    <name type="synonym">Oxyuris incognita</name>
    <dbReference type="NCBI Taxonomy" id="6306"/>
    <lineage>
        <taxon>Eukaryota</taxon>
        <taxon>Metazoa</taxon>
        <taxon>Ecdysozoa</taxon>
        <taxon>Nematoda</taxon>
        <taxon>Chromadorea</taxon>
        <taxon>Rhabditida</taxon>
        <taxon>Tylenchina</taxon>
        <taxon>Tylenchomorpha</taxon>
        <taxon>Tylenchoidea</taxon>
        <taxon>Meloidogynidae</taxon>
        <taxon>Meloidogyninae</taxon>
        <taxon>Meloidogyne</taxon>
        <taxon>Meloidogyne incognita group</taxon>
    </lineage>
</organism>
<dbReference type="GO" id="GO:0070411">
    <property type="term" value="F:I-SMAD binding"/>
    <property type="evidence" value="ECO:0007669"/>
    <property type="project" value="TreeGrafter"/>
</dbReference>
<keyword evidence="3" id="KW-0804">Transcription</keyword>
<dbReference type="InterPro" id="IPR003619">
    <property type="entry name" value="MAD_homology1_Dwarfin-type"/>
</dbReference>
<evidence type="ECO:0000256" key="2">
    <source>
        <dbReference type="ARBA" id="ARBA00023015"/>
    </source>
</evidence>
<dbReference type="InterPro" id="IPR013790">
    <property type="entry name" value="Dwarfin"/>
</dbReference>
<dbReference type="GO" id="GO:0009653">
    <property type="term" value="P:anatomical structure morphogenesis"/>
    <property type="evidence" value="ECO:0007669"/>
    <property type="project" value="TreeGrafter"/>
</dbReference>
<name>A0A914M0F8_MELIC</name>
<evidence type="ECO:0000256" key="1">
    <source>
        <dbReference type="ARBA" id="ARBA00004123"/>
    </source>
</evidence>
<dbReference type="PROSITE" id="PS51075">
    <property type="entry name" value="MH1"/>
    <property type="match status" value="1"/>
</dbReference>
<dbReference type="AlphaFoldDB" id="A0A914M0F8"/>
<dbReference type="GO" id="GO:0030154">
    <property type="term" value="P:cell differentiation"/>
    <property type="evidence" value="ECO:0007669"/>
    <property type="project" value="TreeGrafter"/>
</dbReference>
<dbReference type="PANTHER" id="PTHR13703:SF45">
    <property type="entry name" value="MOTHERS AGAINST DECAPENTAPLEGIC HOMOLOG"/>
    <property type="match status" value="1"/>
</dbReference>
<dbReference type="GO" id="GO:0051239">
    <property type="term" value="P:regulation of multicellular organismal process"/>
    <property type="evidence" value="ECO:0007669"/>
    <property type="project" value="UniProtKB-ARBA"/>
</dbReference>
<proteinExistence type="predicted"/>
<dbReference type="InterPro" id="IPR013019">
    <property type="entry name" value="MAD_homology_MH1"/>
</dbReference>
<dbReference type="InterPro" id="IPR036578">
    <property type="entry name" value="SMAD_MH1_sf"/>
</dbReference>
<evidence type="ECO:0000259" key="5">
    <source>
        <dbReference type="PROSITE" id="PS51075"/>
    </source>
</evidence>
<keyword evidence="4" id="KW-0539">Nucleus</keyword>
<dbReference type="Gene3D" id="3.90.520.10">
    <property type="entry name" value="SMAD MH1 domain"/>
    <property type="match status" value="1"/>
</dbReference>
<sequence>MNNSVNNGDGFPLVQNTQQQASTDPCAQLVHILMCYHQGGDDPEFIHKAIESLVKKLKDRREQLDALISAVTSAGKQPSGCVAIHRSLDGRLQVAGRKGVPNVVYARIWRWPNVNKSELVKLPACQTPTNHPDLICINPYHYDRVVSYELSSLQMDPLPPINSTQSILTNLDGPSSSQQNLENSVFTEQKCQVITHLATENQLIGNELNFYSNEQNGQTFSFLPSKLPF</sequence>
<dbReference type="GO" id="GO:0030509">
    <property type="term" value="P:BMP signaling pathway"/>
    <property type="evidence" value="ECO:0007669"/>
    <property type="project" value="TreeGrafter"/>
</dbReference>
<evidence type="ECO:0000313" key="7">
    <source>
        <dbReference type="WBParaSite" id="Minc3s01116g20865"/>
    </source>
</evidence>
<evidence type="ECO:0000256" key="3">
    <source>
        <dbReference type="ARBA" id="ARBA00023163"/>
    </source>
</evidence>
<dbReference type="GO" id="GO:0000978">
    <property type="term" value="F:RNA polymerase II cis-regulatory region sequence-specific DNA binding"/>
    <property type="evidence" value="ECO:0007669"/>
    <property type="project" value="TreeGrafter"/>
</dbReference>
<keyword evidence="6" id="KW-1185">Reference proteome</keyword>
<dbReference type="GO" id="GO:0060395">
    <property type="term" value="P:SMAD protein signal transduction"/>
    <property type="evidence" value="ECO:0007669"/>
    <property type="project" value="TreeGrafter"/>
</dbReference>
<accession>A0A914M0F8</accession>
<reference evidence="7" key="1">
    <citation type="submission" date="2022-11" db="UniProtKB">
        <authorList>
            <consortium name="WormBaseParasite"/>
        </authorList>
    </citation>
    <scope>IDENTIFICATION</scope>
</reference>
<dbReference type="GO" id="GO:0071144">
    <property type="term" value="C:heteromeric SMAD protein complex"/>
    <property type="evidence" value="ECO:0007669"/>
    <property type="project" value="TreeGrafter"/>
</dbReference>
<evidence type="ECO:0000313" key="6">
    <source>
        <dbReference type="Proteomes" id="UP000887563"/>
    </source>
</evidence>
<evidence type="ECO:0000256" key="4">
    <source>
        <dbReference type="ARBA" id="ARBA00023242"/>
    </source>
</evidence>
<comment type="subcellular location">
    <subcellularLocation>
        <location evidence="1">Nucleus</location>
    </subcellularLocation>
</comment>
<dbReference type="SUPFAM" id="SSF56366">
    <property type="entry name" value="SMAD MH1 domain"/>
    <property type="match status" value="1"/>
</dbReference>
<dbReference type="CDD" id="cd10492">
    <property type="entry name" value="MH1_SMAD_4"/>
    <property type="match status" value="1"/>
</dbReference>
<feature type="domain" description="MH1" evidence="5">
    <location>
        <begin position="28"/>
        <end position="151"/>
    </location>
</feature>
<dbReference type="Proteomes" id="UP000887563">
    <property type="component" value="Unplaced"/>
</dbReference>
<dbReference type="PANTHER" id="PTHR13703">
    <property type="entry name" value="SMAD"/>
    <property type="match status" value="1"/>
</dbReference>
<keyword evidence="2" id="KW-0805">Transcription regulation</keyword>
<dbReference type="SMART" id="SM00523">
    <property type="entry name" value="DWA"/>
    <property type="match status" value="1"/>
</dbReference>